<dbReference type="AlphaFoldDB" id="A0A256IND5"/>
<feature type="transmembrane region" description="Helical" evidence="1">
    <location>
        <begin position="98"/>
        <end position="117"/>
    </location>
</feature>
<protein>
    <submittedName>
        <fullName evidence="2">Uncharacterized protein</fullName>
    </submittedName>
</protein>
<evidence type="ECO:0000313" key="3">
    <source>
        <dbReference type="Proteomes" id="UP000216308"/>
    </source>
</evidence>
<evidence type="ECO:0000313" key="2">
    <source>
        <dbReference type="EMBL" id="OYR58031.1"/>
    </source>
</evidence>
<proteinExistence type="predicted"/>
<keyword evidence="1" id="KW-0812">Transmembrane</keyword>
<name>A0A256IND5_9EURY</name>
<dbReference type="EMBL" id="NHPJ01000049">
    <property type="protein sequence ID" value="OYR58031.1"/>
    <property type="molecule type" value="Genomic_DNA"/>
</dbReference>
<dbReference type="Proteomes" id="UP000216308">
    <property type="component" value="Unassembled WGS sequence"/>
</dbReference>
<accession>A0A256IND5</accession>
<feature type="transmembrane region" description="Helical" evidence="1">
    <location>
        <begin position="43"/>
        <end position="62"/>
    </location>
</feature>
<feature type="transmembrane region" description="Helical" evidence="1">
    <location>
        <begin position="17"/>
        <end position="36"/>
    </location>
</feature>
<dbReference type="InterPro" id="IPR045466">
    <property type="entry name" value="DUF6498"/>
</dbReference>
<keyword evidence="1" id="KW-1133">Transmembrane helix</keyword>
<dbReference type="OrthoDB" id="169315at2157"/>
<feature type="transmembrane region" description="Helical" evidence="1">
    <location>
        <begin position="167"/>
        <end position="197"/>
    </location>
</feature>
<feature type="transmembrane region" description="Helical" evidence="1">
    <location>
        <begin position="204"/>
        <end position="221"/>
    </location>
</feature>
<dbReference type="Pfam" id="PF20108">
    <property type="entry name" value="DUF6498"/>
    <property type="match status" value="1"/>
</dbReference>
<gene>
    <name evidence="2" type="ORF">DJ70_04340</name>
</gene>
<evidence type="ECO:0000256" key="1">
    <source>
        <dbReference type="SAM" id="Phobius"/>
    </source>
</evidence>
<keyword evidence="1" id="KW-0472">Membrane</keyword>
<feature type="transmembrane region" description="Helical" evidence="1">
    <location>
        <begin position="129"/>
        <end position="147"/>
    </location>
</feature>
<reference evidence="2 3" key="1">
    <citation type="journal article" date="2014" name="Front. Microbiol.">
        <title>Population and genomic analysis of the genus Halorubrum.</title>
        <authorList>
            <person name="Fullmer M.S."/>
            <person name="Soucy S.M."/>
            <person name="Swithers K.S."/>
            <person name="Makkay A.M."/>
            <person name="Wheeler R."/>
            <person name="Ventosa A."/>
            <person name="Gogarten J.P."/>
            <person name="Papke R.T."/>
        </authorList>
    </citation>
    <scope>NUCLEOTIDE SEQUENCE [LARGE SCALE GENOMIC DNA]</scope>
    <source>
        <strain evidence="2 3">Cb34</strain>
    </source>
</reference>
<sequence>MSISDTVFGVLKESSDFFAGLVLNFALIIGVVVFQWNLVEIAVVYLIEIAIIQLFFFPVALFTPEPVEGRDGDAWDTDPVPIQPINFLPPVYWRNIRFVWFKAVFNLVVIGVIMRSVSSGYTLSSDLPMSLGLAIAGIVLFQLSRVWRYFIVDQSYREKSPTDPMAFVYAPLTELFLMLVYVLAPVTLILAGIAFTIDSDLSSLPVLLLYLTPIGFIRAWIGSLDPQTDDFEVSFS</sequence>
<comment type="caution">
    <text evidence="2">The sequence shown here is derived from an EMBL/GenBank/DDBJ whole genome shotgun (WGS) entry which is preliminary data.</text>
</comment>
<organism evidence="2 3">
    <name type="scientific">Halorubrum halodurans</name>
    <dbReference type="NCBI Taxonomy" id="1383851"/>
    <lineage>
        <taxon>Archaea</taxon>
        <taxon>Methanobacteriati</taxon>
        <taxon>Methanobacteriota</taxon>
        <taxon>Stenosarchaea group</taxon>
        <taxon>Halobacteria</taxon>
        <taxon>Halobacteriales</taxon>
        <taxon>Haloferacaceae</taxon>
        <taxon>Halorubrum</taxon>
    </lineage>
</organism>
<keyword evidence="3" id="KW-1185">Reference proteome</keyword>